<name>A0A2T0U5E8_9SPHI</name>
<proteinExistence type="predicted"/>
<dbReference type="AlphaFoldDB" id="A0A2T0U5E8"/>
<dbReference type="RefSeq" id="WP_106292727.1">
    <property type="nucleotide sequence ID" value="NZ_PVTH01000004.1"/>
</dbReference>
<evidence type="ECO:0000313" key="1">
    <source>
        <dbReference type="EMBL" id="PRY53147.1"/>
    </source>
</evidence>
<dbReference type="Proteomes" id="UP000238034">
    <property type="component" value="Unassembled WGS sequence"/>
</dbReference>
<evidence type="ECO:0008006" key="3">
    <source>
        <dbReference type="Google" id="ProtNLM"/>
    </source>
</evidence>
<dbReference type="Gene3D" id="2.60.40.1820">
    <property type="match status" value="1"/>
</dbReference>
<dbReference type="OrthoDB" id="704817at2"/>
<sequence>MKYSRIIFTFLFVVSVFSCGLKTQVNQLEALQYCVFGVNSIDSVYIANVPADRLVGKSGFNISRAPQLAFAFLQQKVPLKARLDLGISNPGTEDAGINDFEYILMLADYELLRGVYEQAILVPANGAEVVVPFAINTDIYPVISKPENQRVLADFFSASKDTSVTITLKIKPNIIVADQKVSYPGYIDIKKELSNREVMNYLK</sequence>
<organism evidence="1 2">
    <name type="scientific">Arcticibacter pallidicorallinus</name>
    <dbReference type="NCBI Taxonomy" id="1259464"/>
    <lineage>
        <taxon>Bacteria</taxon>
        <taxon>Pseudomonadati</taxon>
        <taxon>Bacteroidota</taxon>
        <taxon>Sphingobacteriia</taxon>
        <taxon>Sphingobacteriales</taxon>
        <taxon>Sphingobacteriaceae</taxon>
        <taxon>Arcticibacter</taxon>
    </lineage>
</organism>
<protein>
    <recommendedName>
        <fullName evidence="3">Late embryogenesis abundant protein</fullName>
    </recommendedName>
</protein>
<keyword evidence="2" id="KW-1185">Reference proteome</keyword>
<dbReference type="PROSITE" id="PS51257">
    <property type="entry name" value="PROKAR_LIPOPROTEIN"/>
    <property type="match status" value="1"/>
</dbReference>
<comment type="caution">
    <text evidence="1">The sequence shown here is derived from an EMBL/GenBank/DDBJ whole genome shotgun (WGS) entry which is preliminary data.</text>
</comment>
<dbReference type="SUPFAM" id="SSF117070">
    <property type="entry name" value="LEA14-like"/>
    <property type="match status" value="1"/>
</dbReference>
<accession>A0A2T0U5E8</accession>
<evidence type="ECO:0000313" key="2">
    <source>
        <dbReference type="Proteomes" id="UP000238034"/>
    </source>
</evidence>
<reference evidence="1 2" key="1">
    <citation type="submission" date="2018-03" db="EMBL/GenBank/DDBJ databases">
        <title>Genomic Encyclopedia of Type Strains, Phase III (KMG-III): the genomes of soil and plant-associated and newly described type strains.</title>
        <authorList>
            <person name="Whitman W."/>
        </authorList>
    </citation>
    <scope>NUCLEOTIDE SEQUENCE [LARGE SCALE GENOMIC DNA]</scope>
    <source>
        <strain evidence="1 2">CGMCC 1.9313</strain>
    </source>
</reference>
<dbReference type="EMBL" id="PVTH01000004">
    <property type="protein sequence ID" value="PRY53147.1"/>
    <property type="molecule type" value="Genomic_DNA"/>
</dbReference>
<gene>
    <name evidence="1" type="ORF">B0I27_104156</name>
</gene>